<gene>
    <name evidence="1" type="ORF">BAU07_19200</name>
</gene>
<protein>
    <submittedName>
        <fullName evidence="1">Uncharacterized protein</fullName>
    </submittedName>
</protein>
<organism evidence="1 2">
    <name type="scientific">Bordetella flabilis</name>
    <dbReference type="NCBI Taxonomy" id="463014"/>
    <lineage>
        <taxon>Bacteria</taxon>
        <taxon>Pseudomonadati</taxon>
        <taxon>Pseudomonadota</taxon>
        <taxon>Betaproteobacteria</taxon>
        <taxon>Burkholderiales</taxon>
        <taxon>Alcaligenaceae</taxon>
        <taxon>Bordetella</taxon>
    </lineage>
</organism>
<sequence>MHSRNPYKEEFARLRLSKMMAATSARDQVARDVSAAARQRDAARTERDRQVIRAMVALIDHAHVVGSALASIGLFPVEPTYKQAKRLVDMALAAADAPSMRGKPNGQTGLPRQGSAALNRMTGGGGVAMAVMDSTVTAVKNGMQYAGSPVVQEAARLLRKAPDAFGAGVPALDYIHKWVLMRTPIGMAAAISEKMLAAAMDVANWLNTHAAFINTVAVVSPLLTSAGALASTVAVNDRIGAMESLAQRYGTHCRCGATAQRISHDWMAGLGGVAIGVMPIVGAVHVAADIGIKVAHRLHKTLDHDAHRPPFHTARDLWGAGQPVQDGGQHACGGQGKLQVFPVRTGGRCPMALLVLATLFGGGDPAKGMRKAAAAVIAGEDSAVGKIKKLVGADSGSAFETAMRALDA</sequence>
<dbReference type="EMBL" id="CP016172">
    <property type="protein sequence ID" value="ANN78962.1"/>
    <property type="molecule type" value="Genomic_DNA"/>
</dbReference>
<dbReference type="KEGG" id="bfz:BAU07_19200"/>
<proteinExistence type="predicted"/>
<dbReference type="AlphaFoldDB" id="A0A193GFX3"/>
<evidence type="ECO:0000313" key="1">
    <source>
        <dbReference type="EMBL" id="ANN78962.1"/>
    </source>
</evidence>
<name>A0A193GFX3_9BORD</name>
<reference evidence="1 2" key="1">
    <citation type="submission" date="2016-06" db="EMBL/GenBank/DDBJ databases">
        <title>Complete genome sequences of Bordetella bronchialis and Bordetella flabilis.</title>
        <authorList>
            <person name="LiPuma J.J."/>
            <person name="Spilker T."/>
        </authorList>
    </citation>
    <scope>NUCLEOTIDE SEQUENCE [LARGE SCALE GENOMIC DNA]</scope>
    <source>
        <strain evidence="1 2">AU10664</strain>
    </source>
</reference>
<evidence type="ECO:0000313" key="2">
    <source>
        <dbReference type="Proteomes" id="UP000091926"/>
    </source>
</evidence>
<keyword evidence="2" id="KW-1185">Reference proteome</keyword>
<dbReference type="RefSeq" id="WP_066661037.1">
    <property type="nucleotide sequence ID" value="NZ_CBCSCL010000012.1"/>
</dbReference>
<accession>A0A193GFX3</accession>
<dbReference type="OrthoDB" id="8625961at2"/>
<dbReference type="Proteomes" id="UP000091926">
    <property type="component" value="Chromosome"/>
</dbReference>